<dbReference type="AlphaFoldDB" id="A0A941GJH8"/>
<protein>
    <submittedName>
        <fullName evidence="2">Metallophosphoesterase</fullName>
    </submittedName>
</protein>
<dbReference type="InterPro" id="IPR004843">
    <property type="entry name" value="Calcineurin-like_PHP"/>
</dbReference>
<dbReference type="Pfam" id="PF00149">
    <property type="entry name" value="Metallophos"/>
    <property type="match status" value="1"/>
</dbReference>
<dbReference type="InterPro" id="IPR029052">
    <property type="entry name" value="Metallo-depent_PP-like"/>
</dbReference>
<dbReference type="GO" id="GO:0016787">
    <property type="term" value="F:hydrolase activity"/>
    <property type="evidence" value="ECO:0007669"/>
    <property type="project" value="InterPro"/>
</dbReference>
<sequence>MKYFISDTHFSHSNIIKFCNRPFEDVAKMNQTIISNWNAVIEQKDEVYILGDFVVRGTGKQANEILEQLNGKKYLIKGNHEYYLDDPEFKSSYFEWIKDYYSFKYNKKTFVLFHYPILEWNGFYNDSIHLYGHVHHKKKEYLRNILGPRAINVGVDVNNFFPISLEQVLTIVKSREK</sequence>
<dbReference type="Gene3D" id="3.60.21.10">
    <property type="match status" value="1"/>
</dbReference>
<proteinExistence type="predicted"/>
<evidence type="ECO:0000313" key="2">
    <source>
        <dbReference type="EMBL" id="MBR8671252.1"/>
    </source>
</evidence>
<organism evidence="2">
    <name type="scientific">Niallia circulans</name>
    <name type="common">Bacillus circulans</name>
    <dbReference type="NCBI Taxonomy" id="1397"/>
    <lineage>
        <taxon>Bacteria</taxon>
        <taxon>Bacillati</taxon>
        <taxon>Bacillota</taxon>
        <taxon>Bacilli</taxon>
        <taxon>Bacillales</taxon>
        <taxon>Bacillaceae</taxon>
        <taxon>Niallia</taxon>
    </lineage>
</organism>
<evidence type="ECO:0000259" key="1">
    <source>
        <dbReference type="Pfam" id="PF00149"/>
    </source>
</evidence>
<dbReference type="EMBL" id="JAGTPX010000020">
    <property type="protein sequence ID" value="MBR8671252.1"/>
    <property type="molecule type" value="Genomic_DNA"/>
</dbReference>
<dbReference type="RefSeq" id="WP_144546426.1">
    <property type="nucleotide sequence ID" value="NZ_JAGTPX020000021.1"/>
</dbReference>
<accession>A0A941GJH8</accession>
<feature type="domain" description="Calcineurin-like phosphoesterase" evidence="1">
    <location>
        <begin position="4"/>
        <end position="101"/>
    </location>
</feature>
<dbReference type="SUPFAM" id="SSF56300">
    <property type="entry name" value="Metallo-dependent phosphatases"/>
    <property type="match status" value="1"/>
</dbReference>
<name>A0A941GJH8_NIACI</name>
<reference evidence="2" key="1">
    <citation type="submission" date="2021-04" db="EMBL/GenBank/DDBJ databases">
        <title>Genomic analysis of electroactive and textile dye degrading Bacillus circulans strain: DC10 isolated from constructed wetland-microbial fuel cells treating textile dye wastewaters.</title>
        <authorList>
            <person name="Patel D.U."/>
            <person name="Desai C.R."/>
        </authorList>
    </citation>
    <scope>NUCLEOTIDE SEQUENCE</scope>
    <source>
        <strain evidence="2">DC10</strain>
    </source>
</reference>
<comment type="caution">
    <text evidence="2">The sequence shown here is derived from an EMBL/GenBank/DDBJ whole genome shotgun (WGS) entry which is preliminary data.</text>
</comment>
<gene>
    <name evidence="2" type="ORF">KD144_17080</name>
</gene>